<gene>
    <name evidence="1" type="ORF">H8706_09870</name>
</gene>
<dbReference type="AlphaFoldDB" id="A0A926FEB9"/>
<accession>A0A926FEB9</accession>
<dbReference type="NCBIfam" id="NF046065">
    <property type="entry name" value="MtxRegRemB"/>
    <property type="match status" value="1"/>
</dbReference>
<evidence type="ECO:0000313" key="2">
    <source>
        <dbReference type="Proteomes" id="UP000647416"/>
    </source>
</evidence>
<dbReference type="EMBL" id="JACRTE010000016">
    <property type="protein sequence ID" value="MBC8597172.1"/>
    <property type="molecule type" value="Genomic_DNA"/>
</dbReference>
<comment type="caution">
    <text evidence="1">The sequence shown here is derived from an EMBL/GenBank/DDBJ whole genome shotgun (WGS) entry which is preliminary data.</text>
</comment>
<organism evidence="1 2">
    <name type="scientific">Qingrenia yutianensis</name>
    <dbReference type="NCBI Taxonomy" id="2763676"/>
    <lineage>
        <taxon>Bacteria</taxon>
        <taxon>Bacillati</taxon>
        <taxon>Bacillota</taxon>
        <taxon>Clostridia</taxon>
        <taxon>Eubacteriales</taxon>
        <taxon>Oscillospiraceae</taxon>
        <taxon>Qingrenia</taxon>
    </lineage>
</organism>
<reference evidence="1" key="1">
    <citation type="submission" date="2020-08" db="EMBL/GenBank/DDBJ databases">
        <title>Genome public.</title>
        <authorList>
            <person name="Liu C."/>
            <person name="Sun Q."/>
        </authorList>
    </citation>
    <scope>NUCLEOTIDE SEQUENCE</scope>
    <source>
        <strain evidence="1">NSJ-50</strain>
    </source>
</reference>
<protein>
    <submittedName>
        <fullName evidence="1">DUF370 domain-containing protein</fullName>
    </submittedName>
</protein>
<proteinExistence type="predicted"/>
<evidence type="ECO:0000313" key="1">
    <source>
        <dbReference type="EMBL" id="MBC8597172.1"/>
    </source>
</evidence>
<dbReference type="Pfam" id="PF04025">
    <property type="entry name" value="RemA-like"/>
    <property type="match status" value="1"/>
</dbReference>
<keyword evidence="2" id="KW-1185">Reference proteome</keyword>
<sequence>MYLHLGADVVVKKDDIIAIMDMESSSLSRTTKEFLKNEEMMGRVINVDVENLPKSYVLVKYNKDDAFVYISPIATQTLLKRANHSNLFDV</sequence>
<dbReference type="InterPro" id="IPR007169">
    <property type="entry name" value="RemA-like"/>
</dbReference>
<name>A0A926FEB9_9FIRM</name>
<dbReference type="Proteomes" id="UP000647416">
    <property type="component" value="Unassembled WGS sequence"/>
</dbReference>
<dbReference type="RefSeq" id="WP_178347485.1">
    <property type="nucleotide sequence ID" value="NZ_JACRTE010000016.1"/>
</dbReference>